<dbReference type="InterPro" id="IPR005647">
    <property type="entry name" value="Mnd1"/>
</dbReference>
<organism evidence="8 9">
    <name type="scientific">[Candida] arabinofermentans NRRL YB-2248</name>
    <dbReference type="NCBI Taxonomy" id="983967"/>
    <lineage>
        <taxon>Eukaryota</taxon>
        <taxon>Fungi</taxon>
        <taxon>Dikarya</taxon>
        <taxon>Ascomycota</taxon>
        <taxon>Saccharomycotina</taxon>
        <taxon>Pichiomycetes</taxon>
        <taxon>Pichiales</taxon>
        <taxon>Pichiaceae</taxon>
        <taxon>Ogataea</taxon>
        <taxon>Ogataea/Candida clade</taxon>
    </lineage>
</organism>
<evidence type="ECO:0000259" key="7">
    <source>
        <dbReference type="Pfam" id="PF03962"/>
    </source>
</evidence>
<proteinExistence type="inferred from homology"/>
<keyword evidence="4 5" id="KW-0539">Nucleus</keyword>
<sequence length="210" mass="24279">MPPKKGLSLDEKRQRLLDWFNAEHTMYNIKEIENVASKKTGISSMQIKDVLQTLLDDDLVNCEKCGVQNIYWVFKYDVQLKLNNKNEKLKKDIDALKAKNIELKEQIELEKSTRLEKGDDDIDRSKMMLELKHLKAKVAANKEELDKYRQYDPAFLKQAEQNLSELQEGCEVLADNIETIVSFFGADPLSGISSSDFRKEFGIPEEFIDL</sequence>
<dbReference type="OrthoDB" id="9978204at2759"/>
<comment type="function">
    <text evidence="5">Required for proper homologous chromosome pairing and efficient cross-over and intragenic recombination during meiosis.</text>
</comment>
<protein>
    <recommendedName>
        <fullName evidence="5">Meiotic nuclear division protein 1</fullName>
    </recommendedName>
</protein>
<dbReference type="GO" id="GO:0005634">
    <property type="term" value="C:nucleus"/>
    <property type="evidence" value="ECO:0007669"/>
    <property type="project" value="UniProtKB-SubCell"/>
</dbReference>
<evidence type="ECO:0000256" key="4">
    <source>
        <dbReference type="ARBA" id="ARBA00023242"/>
    </source>
</evidence>
<comment type="subcellular location">
    <subcellularLocation>
        <location evidence="1 5">Nucleus</location>
    </subcellularLocation>
</comment>
<gene>
    <name evidence="8" type="ORF">CANARDRAFT_28267</name>
</gene>
<comment type="similarity">
    <text evidence="2 5">Belongs to the MND1 family.</text>
</comment>
<dbReference type="GO" id="GO:0007131">
    <property type="term" value="P:reciprocal meiotic recombination"/>
    <property type="evidence" value="ECO:0007669"/>
    <property type="project" value="InterPro"/>
</dbReference>
<evidence type="ECO:0000313" key="9">
    <source>
        <dbReference type="Proteomes" id="UP000094801"/>
    </source>
</evidence>
<dbReference type="Pfam" id="PF03962">
    <property type="entry name" value="Mnd1"/>
    <property type="match status" value="1"/>
</dbReference>
<dbReference type="PIRSF" id="PIRSF026991">
    <property type="entry name" value="Mnd1"/>
    <property type="match status" value="1"/>
</dbReference>
<keyword evidence="3 6" id="KW-0175">Coiled coil</keyword>
<dbReference type="STRING" id="983967.A0A1E4T159"/>
<dbReference type="EMBL" id="KV453852">
    <property type="protein sequence ID" value="ODV85470.1"/>
    <property type="molecule type" value="Genomic_DNA"/>
</dbReference>
<evidence type="ECO:0000313" key="8">
    <source>
        <dbReference type="EMBL" id="ODV85470.1"/>
    </source>
</evidence>
<evidence type="ECO:0000256" key="5">
    <source>
        <dbReference type="PIRNR" id="PIRNR026991"/>
    </source>
</evidence>
<evidence type="ECO:0000256" key="6">
    <source>
        <dbReference type="SAM" id="Coils"/>
    </source>
</evidence>
<evidence type="ECO:0000256" key="1">
    <source>
        <dbReference type="ARBA" id="ARBA00004123"/>
    </source>
</evidence>
<evidence type="ECO:0000256" key="2">
    <source>
        <dbReference type="ARBA" id="ARBA00005981"/>
    </source>
</evidence>
<dbReference type="Proteomes" id="UP000094801">
    <property type="component" value="Unassembled WGS sequence"/>
</dbReference>
<name>A0A1E4T159_9ASCO</name>
<keyword evidence="9" id="KW-1185">Reference proteome</keyword>
<evidence type="ECO:0000256" key="3">
    <source>
        <dbReference type="ARBA" id="ARBA00023054"/>
    </source>
</evidence>
<dbReference type="GO" id="GO:0003690">
    <property type="term" value="F:double-stranded DNA binding"/>
    <property type="evidence" value="ECO:0007669"/>
    <property type="project" value="InterPro"/>
</dbReference>
<dbReference type="InterPro" id="IPR040453">
    <property type="entry name" value="Mnd1_HTH"/>
</dbReference>
<feature type="domain" description="Mnd1 HTH" evidence="7">
    <location>
        <begin position="16"/>
        <end position="75"/>
    </location>
</feature>
<accession>A0A1E4T159</accession>
<reference evidence="9" key="1">
    <citation type="submission" date="2016-04" db="EMBL/GenBank/DDBJ databases">
        <title>Comparative genomics of biotechnologically important yeasts.</title>
        <authorList>
            <consortium name="DOE Joint Genome Institute"/>
            <person name="Riley R."/>
            <person name="Haridas S."/>
            <person name="Wolfe K.H."/>
            <person name="Lopes M.R."/>
            <person name="Hittinger C.T."/>
            <person name="Goker M."/>
            <person name="Salamov A."/>
            <person name="Wisecaver J."/>
            <person name="Long T.M."/>
            <person name="Aerts A.L."/>
            <person name="Barry K."/>
            <person name="Choi C."/>
            <person name="Clum A."/>
            <person name="Coughlan A.Y."/>
            <person name="Deshpande S."/>
            <person name="Douglass A.P."/>
            <person name="Hanson S.J."/>
            <person name="Klenk H.-P."/>
            <person name="Labutti K."/>
            <person name="Lapidus A."/>
            <person name="Lindquist E."/>
            <person name="Lipzen A."/>
            <person name="Meier-Kolthoff J.P."/>
            <person name="Ohm R.A."/>
            <person name="Otillar R.P."/>
            <person name="Pangilinan J."/>
            <person name="Peng Y."/>
            <person name="Rokas A."/>
            <person name="Rosa C.A."/>
            <person name="Scheuner C."/>
            <person name="Sibirny A.A."/>
            <person name="Slot J.C."/>
            <person name="Stielow J.B."/>
            <person name="Sun H."/>
            <person name="Kurtzman C.P."/>
            <person name="Blackwell M."/>
            <person name="Grigoriev I.V."/>
            <person name="Jeffries T.W."/>
        </authorList>
    </citation>
    <scope>NUCLEOTIDE SEQUENCE [LARGE SCALE GENOMIC DNA]</scope>
    <source>
        <strain evidence="9">NRRL YB-2248</strain>
    </source>
</reference>
<feature type="coiled-coil region" evidence="6">
    <location>
        <begin position="79"/>
        <end position="176"/>
    </location>
</feature>
<dbReference type="AlphaFoldDB" id="A0A1E4T159"/>